<organism evidence="12 13">
    <name type="scientific">Massilia eburnea</name>
    <dbReference type="NCBI Taxonomy" id="1776165"/>
    <lineage>
        <taxon>Bacteria</taxon>
        <taxon>Pseudomonadati</taxon>
        <taxon>Pseudomonadota</taxon>
        <taxon>Betaproteobacteria</taxon>
        <taxon>Burkholderiales</taxon>
        <taxon>Oxalobacteraceae</taxon>
        <taxon>Telluria group</taxon>
        <taxon>Massilia</taxon>
    </lineage>
</organism>
<keyword evidence="12" id="KW-0969">Cilium</keyword>
<evidence type="ECO:0000256" key="6">
    <source>
        <dbReference type="ARBA" id="ARBA00022490"/>
    </source>
</evidence>
<comment type="subcellular location">
    <subcellularLocation>
        <location evidence="2">Cytoplasm</location>
    </subcellularLocation>
</comment>
<evidence type="ECO:0000256" key="8">
    <source>
        <dbReference type="ARBA" id="ARBA00022927"/>
    </source>
</evidence>
<dbReference type="GO" id="GO:0071973">
    <property type="term" value="P:bacterial-type flagellum-dependent cell motility"/>
    <property type="evidence" value="ECO:0007669"/>
    <property type="project" value="InterPro"/>
</dbReference>
<sequence>MTTIPKEQQTAYQRWELRSFGDSRPSAVAQREREEEEARAIAAQEAAAQAEVQEAEYAGEEHVPALDYPTEEELAAIREQARQQGYDEGFKAGHEEGMAQALDEQRAASEQAIAPVRQIADNFSTALREADQAISNEVLELALHLAKGMIKTALRVKPELILPVVREAIEYLPVLQQPALLILNPEDAAVVRESIAEELDKGGWRVIDDPTIERGGCKVDTASNQIDATVASRWQRLSLALGKDIDWID</sequence>
<feature type="region of interest" description="Disordered" evidence="10">
    <location>
        <begin position="1"/>
        <end position="47"/>
    </location>
</feature>
<feature type="compositionally biased region" description="Polar residues" evidence="10">
    <location>
        <begin position="1"/>
        <end position="12"/>
    </location>
</feature>
<dbReference type="PANTHER" id="PTHR34982:SF1">
    <property type="entry name" value="FLAGELLAR ASSEMBLY PROTEIN FLIH"/>
    <property type="match status" value="1"/>
</dbReference>
<evidence type="ECO:0000259" key="11">
    <source>
        <dbReference type="Pfam" id="PF02108"/>
    </source>
</evidence>
<keyword evidence="7" id="KW-1005">Bacterial flagellum biogenesis</keyword>
<dbReference type="GO" id="GO:0015031">
    <property type="term" value="P:protein transport"/>
    <property type="evidence" value="ECO:0007669"/>
    <property type="project" value="UniProtKB-KW"/>
</dbReference>
<evidence type="ECO:0000256" key="2">
    <source>
        <dbReference type="ARBA" id="ARBA00004496"/>
    </source>
</evidence>
<feature type="compositionally biased region" description="Basic and acidic residues" evidence="10">
    <location>
        <begin position="30"/>
        <end position="39"/>
    </location>
</feature>
<evidence type="ECO:0000256" key="4">
    <source>
        <dbReference type="ARBA" id="ARBA00016507"/>
    </source>
</evidence>
<dbReference type="RefSeq" id="WP_155454012.1">
    <property type="nucleotide sequence ID" value="NZ_WNKX01000006.1"/>
</dbReference>
<evidence type="ECO:0000313" key="13">
    <source>
        <dbReference type="Proteomes" id="UP000472320"/>
    </source>
</evidence>
<evidence type="ECO:0000256" key="1">
    <source>
        <dbReference type="ARBA" id="ARBA00003041"/>
    </source>
</evidence>
<dbReference type="Pfam" id="PF02108">
    <property type="entry name" value="FliH"/>
    <property type="match status" value="1"/>
</dbReference>
<keyword evidence="13" id="KW-1185">Reference proteome</keyword>
<dbReference type="InterPro" id="IPR051472">
    <property type="entry name" value="T3SS_Stator/FliH"/>
</dbReference>
<proteinExistence type="inferred from homology"/>
<evidence type="ECO:0000256" key="7">
    <source>
        <dbReference type="ARBA" id="ARBA00022795"/>
    </source>
</evidence>
<gene>
    <name evidence="12" type="ORF">GM658_10655</name>
</gene>
<dbReference type="InterPro" id="IPR018035">
    <property type="entry name" value="Flagellar_FliH/T3SS_HrpE"/>
</dbReference>
<dbReference type="EMBL" id="WNKX01000006">
    <property type="protein sequence ID" value="MTW11062.1"/>
    <property type="molecule type" value="Genomic_DNA"/>
</dbReference>
<keyword evidence="12" id="KW-0282">Flagellum</keyword>
<evidence type="ECO:0000313" key="12">
    <source>
        <dbReference type="EMBL" id="MTW11062.1"/>
    </source>
</evidence>
<keyword evidence="9" id="KW-1006">Bacterial flagellum protein export</keyword>
<keyword evidence="6" id="KW-0963">Cytoplasm</keyword>
<dbReference type="AlphaFoldDB" id="A0A6L6QFA1"/>
<dbReference type="GO" id="GO:0003774">
    <property type="term" value="F:cytoskeletal motor activity"/>
    <property type="evidence" value="ECO:0007669"/>
    <property type="project" value="InterPro"/>
</dbReference>
<evidence type="ECO:0000256" key="9">
    <source>
        <dbReference type="ARBA" id="ARBA00023225"/>
    </source>
</evidence>
<evidence type="ECO:0000256" key="5">
    <source>
        <dbReference type="ARBA" id="ARBA00022448"/>
    </source>
</evidence>
<name>A0A6L6QFA1_9BURK</name>
<keyword evidence="5" id="KW-0813">Transport</keyword>
<keyword evidence="12" id="KW-0966">Cell projection</keyword>
<dbReference type="GO" id="GO:0009288">
    <property type="term" value="C:bacterial-type flagellum"/>
    <property type="evidence" value="ECO:0007669"/>
    <property type="project" value="InterPro"/>
</dbReference>
<keyword evidence="8" id="KW-0653">Protein transport</keyword>
<protein>
    <recommendedName>
        <fullName evidence="4">Flagellar assembly protein FliH</fullName>
    </recommendedName>
</protein>
<evidence type="ECO:0000256" key="10">
    <source>
        <dbReference type="SAM" id="MobiDB-lite"/>
    </source>
</evidence>
<comment type="caution">
    <text evidence="12">The sequence shown here is derived from an EMBL/GenBank/DDBJ whole genome shotgun (WGS) entry which is preliminary data.</text>
</comment>
<comment type="function">
    <text evidence="1">Needed for flagellar regrowth and assembly.</text>
</comment>
<comment type="similarity">
    <text evidence="3">Belongs to the FliH family.</text>
</comment>
<accession>A0A6L6QFA1</accession>
<dbReference type="GO" id="GO:0005829">
    <property type="term" value="C:cytosol"/>
    <property type="evidence" value="ECO:0007669"/>
    <property type="project" value="TreeGrafter"/>
</dbReference>
<dbReference type="PRINTS" id="PR01003">
    <property type="entry name" value="FLGFLIH"/>
</dbReference>
<dbReference type="PANTHER" id="PTHR34982">
    <property type="entry name" value="YOP PROTEINS TRANSLOCATION PROTEIN L"/>
    <property type="match status" value="1"/>
</dbReference>
<feature type="domain" description="Flagellar assembly protein FliH/Type III secretion system HrpE" evidence="11">
    <location>
        <begin position="111"/>
        <end position="237"/>
    </location>
</feature>
<dbReference type="OrthoDB" id="5296952at2"/>
<dbReference type="GO" id="GO:0044781">
    <property type="term" value="P:bacterial-type flagellum organization"/>
    <property type="evidence" value="ECO:0007669"/>
    <property type="project" value="UniProtKB-KW"/>
</dbReference>
<evidence type="ECO:0000256" key="3">
    <source>
        <dbReference type="ARBA" id="ARBA00006602"/>
    </source>
</evidence>
<dbReference type="InterPro" id="IPR000563">
    <property type="entry name" value="Flag_FliH"/>
</dbReference>
<dbReference type="Proteomes" id="UP000472320">
    <property type="component" value="Unassembled WGS sequence"/>
</dbReference>
<reference evidence="12 13" key="1">
    <citation type="submission" date="2019-11" db="EMBL/GenBank/DDBJ databases">
        <title>Type strains purchased from KCTC, JCM and DSMZ.</title>
        <authorList>
            <person name="Lu H."/>
        </authorList>
    </citation>
    <scope>NUCLEOTIDE SEQUENCE [LARGE SCALE GENOMIC DNA]</scope>
    <source>
        <strain evidence="12 13">JCM 31587</strain>
    </source>
</reference>